<comment type="caution">
    <text evidence="4">The sequence shown here is derived from an EMBL/GenBank/DDBJ whole genome shotgun (WGS) entry which is preliminary data.</text>
</comment>
<dbReference type="PANTHER" id="PTHR10039:SF5">
    <property type="entry name" value="NACHT DOMAIN-CONTAINING PROTEIN"/>
    <property type="match status" value="1"/>
</dbReference>
<dbReference type="AlphaFoldDB" id="A0A8H5Q4C8"/>
<dbReference type="EMBL" id="JAAOAV010000036">
    <property type="protein sequence ID" value="KAF5609295.1"/>
    <property type="molecule type" value="Genomic_DNA"/>
</dbReference>
<feature type="domain" description="DUF7791" evidence="3">
    <location>
        <begin position="539"/>
        <end position="651"/>
    </location>
</feature>
<evidence type="ECO:0000259" key="2">
    <source>
        <dbReference type="Pfam" id="PF24883"/>
    </source>
</evidence>
<evidence type="ECO:0000256" key="1">
    <source>
        <dbReference type="ARBA" id="ARBA00022737"/>
    </source>
</evidence>
<evidence type="ECO:0000313" key="4">
    <source>
        <dbReference type="EMBL" id="KAF5609295.1"/>
    </source>
</evidence>
<dbReference type="Pfam" id="PF24883">
    <property type="entry name" value="NPHP3_N"/>
    <property type="match status" value="1"/>
</dbReference>
<sequence>MDPLTALSLAAAVVQFADFGVRLLSKTTRLYKSASGAGRSTVELHIISSDLKELIDNVERKSVPLAHLGGHVDASNRRLLGICARCKEACANLDDAIMALESRGLTNFNFNYFSTDSAGQWHENFAASLKRLWRADKIESLGKRLSDIRHSLMEAFLESLWEESKTGSKDVHQLSEQQVGMMSTLSRIDENTRTLNQTLMQLVHHSKAESTNRDATSLFWSSDYQRPEVGSSDATNILGLDHGENLVDNAVFCTTTIIESLRFEDADHREQGISMSFETTFEWAFGEPPRLDTGDPMWSDMRSKPHLMASFYFWNPGSHLQKSQEGLLRNLLRQCLEQNPKLAPKIFPRRWALLKLFGRQALKVIPPWTWEELLEAFSALDIMAGRDRDFNLAIFIDGVDEFDGKHDRLIDLIKLLHSRSSIKICVSSRPWNIFEDAFRCNPSLRLEDLTRNDMSMFISGNLDKNQAYRDLRNAFPTGASQIQGAVLEKAQGVFLWVSVVVRAILEGLTEGDKLSDIQGMVDELPSDLSKMYTQIWCRIKSDYLRHGSQLFRIYECSTSQVDAITLWLADEEDPFEIDIESITPAYRAHVIQSMKRRLNSRTRGLLEVSYEGNVCYLHRSVKEWIQPRWGEMQLSSESWLTFDPNLALLKAKAVKAPDKSYWTARYNEFSPSFWEFVKECFGYASQVGACEQNLAVLVKSLDLLDRNLTKVAMTDTIGIAMSLPTLYSDARINPSRPQDLPHWATCQWKTSGHRTHSPPFANKQVDFIYLSAQFSILPYVSAKLTENPAILNISTEKSPLLAGTIFGFMSTGSDLQTRYELAHILIDQHLKIVDLDDYSRKTIGEIYKVVKGRAARGPETWEAIAK</sequence>
<dbReference type="GeneID" id="59316757"/>
<protein>
    <submittedName>
        <fullName evidence="4">Heterokaryon incompatibility protein het-E-1</fullName>
    </submittedName>
</protein>
<dbReference type="OrthoDB" id="443402at2759"/>
<gene>
    <name evidence="4" type="ORF">FSUBG_4088</name>
</gene>
<keyword evidence="5" id="KW-1185">Reference proteome</keyword>
<keyword evidence="1" id="KW-0677">Repeat</keyword>
<name>A0A8H5Q4C8_GIBSU</name>
<feature type="domain" description="Nephrocystin 3-like N-terminal" evidence="2">
    <location>
        <begin position="301"/>
        <end position="429"/>
    </location>
</feature>
<reference evidence="4 5" key="1">
    <citation type="submission" date="2020-05" db="EMBL/GenBank/DDBJ databases">
        <title>Identification and distribution of gene clusters putatively required for synthesis of sphingolipid metabolism inhibitors in phylogenetically diverse species of the filamentous fungus Fusarium.</title>
        <authorList>
            <person name="Kim H.-S."/>
            <person name="Busman M."/>
            <person name="Brown D.W."/>
            <person name="Divon H."/>
            <person name="Uhlig S."/>
            <person name="Proctor R.H."/>
        </authorList>
    </citation>
    <scope>NUCLEOTIDE SEQUENCE [LARGE SCALE GENOMIC DNA]</scope>
    <source>
        <strain evidence="4 5">NRRL 66333</strain>
    </source>
</reference>
<evidence type="ECO:0000259" key="3">
    <source>
        <dbReference type="Pfam" id="PF25053"/>
    </source>
</evidence>
<organism evidence="4 5">
    <name type="scientific">Gibberella subglutinans</name>
    <name type="common">Fusarium subglutinans</name>
    <dbReference type="NCBI Taxonomy" id="42677"/>
    <lineage>
        <taxon>Eukaryota</taxon>
        <taxon>Fungi</taxon>
        <taxon>Dikarya</taxon>
        <taxon>Ascomycota</taxon>
        <taxon>Pezizomycotina</taxon>
        <taxon>Sordariomycetes</taxon>
        <taxon>Hypocreomycetidae</taxon>
        <taxon>Hypocreales</taxon>
        <taxon>Nectriaceae</taxon>
        <taxon>Fusarium</taxon>
        <taxon>Fusarium fujikuroi species complex</taxon>
    </lineage>
</organism>
<dbReference type="Proteomes" id="UP000547976">
    <property type="component" value="Unassembled WGS sequence"/>
</dbReference>
<evidence type="ECO:0000313" key="5">
    <source>
        <dbReference type="Proteomes" id="UP000547976"/>
    </source>
</evidence>
<dbReference type="InterPro" id="IPR056884">
    <property type="entry name" value="NPHP3-like_N"/>
</dbReference>
<dbReference type="RefSeq" id="XP_036540395.1">
    <property type="nucleotide sequence ID" value="XM_036682039.1"/>
</dbReference>
<dbReference type="PANTHER" id="PTHR10039">
    <property type="entry name" value="AMELOGENIN"/>
    <property type="match status" value="1"/>
</dbReference>
<dbReference type="InterPro" id="IPR056693">
    <property type="entry name" value="DUF7791"/>
</dbReference>
<accession>A0A8H5Q4C8</accession>
<dbReference type="Pfam" id="PF25053">
    <property type="entry name" value="DUF7791"/>
    <property type="match status" value="1"/>
</dbReference>
<proteinExistence type="predicted"/>